<reference evidence="1 2" key="1">
    <citation type="journal article" date="2019" name="Sci. Data">
        <title>Hybrid genome assembly and annotation of Danionella translucida.</title>
        <authorList>
            <person name="Kadobianskyi M."/>
            <person name="Schulze L."/>
            <person name="Schuelke M."/>
            <person name="Judkewitz B."/>
        </authorList>
    </citation>
    <scope>NUCLEOTIDE SEQUENCE [LARGE SCALE GENOMIC DNA]</scope>
    <source>
        <strain evidence="1 2">Bolton</strain>
    </source>
</reference>
<name>A0A553N0I9_9TELE</name>
<accession>A0A553N0I9</accession>
<sequence length="203" mass="22780">TFLWKKRTFELEPDSAAPPEISFEYVQTPALCYIPGDQTEPRGGLGKPARVDLARQEQTKPSWKFWADSLSQREALFHCSERPPSARHGTERITAWLDGFFEDGEEEVDLSQISSSPQSRDVVGVLVARVRGDNGDLLPSAIFEMVELRDFSNADEGAWRELKWWGLAGGGVNTFRGVMDNNILGRKSTPDTPTSDCKYKRSL</sequence>
<dbReference type="Proteomes" id="UP000316079">
    <property type="component" value="Unassembled WGS sequence"/>
</dbReference>
<dbReference type="AlphaFoldDB" id="A0A553N0I9"/>
<evidence type="ECO:0000313" key="2">
    <source>
        <dbReference type="Proteomes" id="UP000316079"/>
    </source>
</evidence>
<organism evidence="1 2">
    <name type="scientific">Danionella cerebrum</name>
    <dbReference type="NCBI Taxonomy" id="2873325"/>
    <lineage>
        <taxon>Eukaryota</taxon>
        <taxon>Metazoa</taxon>
        <taxon>Chordata</taxon>
        <taxon>Craniata</taxon>
        <taxon>Vertebrata</taxon>
        <taxon>Euteleostomi</taxon>
        <taxon>Actinopterygii</taxon>
        <taxon>Neopterygii</taxon>
        <taxon>Teleostei</taxon>
        <taxon>Ostariophysi</taxon>
        <taxon>Cypriniformes</taxon>
        <taxon>Danionidae</taxon>
        <taxon>Danioninae</taxon>
        <taxon>Danionella</taxon>
    </lineage>
</organism>
<gene>
    <name evidence="1" type="ORF">DNTS_033912</name>
</gene>
<keyword evidence="2" id="KW-1185">Reference proteome</keyword>
<dbReference type="EMBL" id="SRMA01027158">
    <property type="protein sequence ID" value="TRY58938.1"/>
    <property type="molecule type" value="Genomic_DNA"/>
</dbReference>
<proteinExistence type="predicted"/>
<comment type="caution">
    <text evidence="1">The sequence shown here is derived from an EMBL/GenBank/DDBJ whole genome shotgun (WGS) entry which is preliminary data.</text>
</comment>
<feature type="non-terminal residue" evidence="1">
    <location>
        <position position="1"/>
    </location>
</feature>
<evidence type="ECO:0000313" key="1">
    <source>
        <dbReference type="EMBL" id="TRY58938.1"/>
    </source>
</evidence>
<protein>
    <submittedName>
        <fullName evidence="1">Uncharacterized protein</fullName>
    </submittedName>
</protein>